<dbReference type="SMART" id="SM00061">
    <property type="entry name" value="MATH"/>
    <property type="match status" value="1"/>
</dbReference>
<feature type="zinc finger region" description="TRAF-type" evidence="7">
    <location>
        <begin position="180"/>
        <end position="222"/>
    </location>
</feature>
<evidence type="ECO:0000259" key="8">
    <source>
        <dbReference type="PROSITE" id="PS50089"/>
    </source>
</evidence>
<dbReference type="Gene3D" id="2.60.210.10">
    <property type="entry name" value="Apoptosis, Tumor Necrosis Factor Receptor Associated Protein 2, Chain A"/>
    <property type="match status" value="1"/>
</dbReference>
<dbReference type="FunFam" id="3.30.40.10:FF:000121">
    <property type="entry name" value="TNF receptor-associated factor"/>
    <property type="match status" value="1"/>
</dbReference>
<dbReference type="Pfam" id="PF02176">
    <property type="entry name" value="zf-TRAF"/>
    <property type="match status" value="2"/>
</dbReference>
<dbReference type="InterPro" id="IPR008974">
    <property type="entry name" value="TRAF-like"/>
</dbReference>
<dbReference type="CDD" id="cd00270">
    <property type="entry name" value="MATH_TRAF_C"/>
    <property type="match status" value="1"/>
</dbReference>
<dbReference type="InterPro" id="IPR001293">
    <property type="entry name" value="Znf_TRAF"/>
</dbReference>
<evidence type="ECO:0000256" key="5">
    <source>
        <dbReference type="ARBA" id="ARBA00022771"/>
    </source>
</evidence>
<evidence type="ECO:0000259" key="9">
    <source>
        <dbReference type="PROSITE" id="PS50144"/>
    </source>
</evidence>
<reference evidence="11" key="1">
    <citation type="submission" date="2021-02" db="EMBL/GenBank/DDBJ databases">
        <authorList>
            <person name="Nowell W R."/>
        </authorList>
    </citation>
    <scope>NUCLEOTIDE SEQUENCE</scope>
</reference>
<feature type="domain" description="TRAF-type" evidence="10">
    <location>
        <begin position="180"/>
        <end position="222"/>
    </location>
</feature>
<evidence type="ECO:0000256" key="2">
    <source>
        <dbReference type="ARBA" id="ARBA00022490"/>
    </source>
</evidence>
<keyword evidence="5 7" id="KW-0863">Zinc-finger</keyword>
<evidence type="ECO:0000256" key="3">
    <source>
        <dbReference type="ARBA" id="ARBA00022723"/>
    </source>
</evidence>
<keyword evidence="2" id="KW-0963">Cytoplasm</keyword>
<dbReference type="InterPro" id="IPR018957">
    <property type="entry name" value="Znf_C3HC4_RING-type"/>
</dbReference>
<dbReference type="SUPFAM" id="SSF57850">
    <property type="entry name" value="RING/U-box"/>
    <property type="match status" value="1"/>
</dbReference>
<feature type="domain" description="RING-type" evidence="8">
    <location>
        <begin position="97"/>
        <end position="136"/>
    </location>
</feature>
<dbReference type="SUPFAM" id="SSF49599">
    <property type="entry name" value="TRAF domain-like"/>
    <property type="match status" value="2"/>
</dbReference>
<dbReference type="Proteomes" id="UP000677228">
    <property type="component" value="Unassembled WGS sequence"/>
</dbReference>
<dbReference type="FunFam" id="2.60.210.10:FF:000017">
    <property type="entry name" value="TNF receptor-associated factor"/>
    <property type="match status" value="1"/>
</dbReference>
<comment type="caution">
    <text evidence="11">The sequence shown here is derived from an EMBL/GenBank/DDBJ whole genome shotgun (WGS) entry which is preliminary data.</text>
</comment>
<evidence type="ECO:0000313" key="12">
    <source>
        <dbReference type="EMBL" id="CAF3688242.1"/>
    </source>
</evidence>
<evidence type="ECO:0008006" key="14">
    <source>
        <dbReference type="Google" id="ProtNLM"/>
    </source>
</evidence>
<keyword evidence="4" id="KW-0677">Repeat</keyword>
<evidence type="ECO:0000313" key="13">
    <source>
        <dbReference type="Proteomes" id="UP000677228"/>
    </source>
</evidence>
<feature type="domain" description="TRAF-type" evidence="10">
    <location>
        <begin position="234"/>
        <end position="290"/>
    </location>
</feature>
<dbReference type="InterPro" id="IPR001841">
    <property type="entry name" value="Znf_RING"/>
</dbReference>
<dbReference type="PROSITE" id="PS50145">
    <property type="entry name" value="ZF_TRAF"/>
    <property type="match status" value="2"/>
</dbReference>
<dbReference type="PIRSF" id="PIRSF015614">
    <property type="entry name" value="TRAF"/>
    <property type="match status" value="1"/>
</dbReference>
<dbReference type="PROSITE" id="PS00518">
    <property type="entry name" value="ZF_RING_1"/>
    <property type="match status" value="1"/>
</dbReference>
<dbReference type="GO" id="GO:0043122">
    <property type="term" value="P:regulation of canonical NF-kappaB signal transduction"/>
    <property type="evidence" value="ECO:0007669"/>
    <property type="project" value="TreeGrafter"/>
</dbReference>
<dbReference type="GO" id="GO:0042981">
    <property type="term" value="P:regulation of apoptotic process"/>
    <property type="evidence" value="ECO:0007669"/>
    <property type="project" value="InterPro"/>
</dbReference>
<sequence length="504" mass="57939">MLRWKFIVGPRTPRDPPQKGLAAETDIRFVISIKDHPKSLSNMVDSPLNIPVYEGSMLSIRSPTPTSILRTIKSAGKRTIEGEIKWKSGSLDRKYECPSCNGYLRFPIQFEDCGHFVCSSCLPDILRVAPRCPKCQQPVLRDKIIQEKSFQKDIQNLEIYCSNKDKGCEWEGILRDNMPHLETCGFVPIECPNGCGIKFEKRFFEKHNKEDCPKRTVACEFCHTTILFEEEILHLNICTEFRIPCPNHCNQQDIPRGQMQNHLDNECAKQELPCPFTDCGCEFRAERMSITKHIKESPGIHLNMAGKTISLQKKLLQLQDERMQEQKKWIELLAKKVNALEKCYGSQLIWKIDGYQEKIMEAKSGKKPTIFSPPFLTSRHGYKLACSACLFGDGKAKGKYLSLFICICRGEYDSLLMWPFSHRVTFTLLDQCEDPDNRRNISYVVKPNTCKENKPFLGRPIGERNASFGAQKFMDLDTMSTLDYIRDDTIYIKVEIDSEDMIVI</sequence>
<dbReference type="InterPro" id="IPR002083">
    <property type="entry name" value="MATH/TRAF_dom"/>
</dbReference>
<dbReference type="GO" id="GO:0007165">
    <property type="term" value="P:signal transduction"/>
    <property type="evidence" value="ECO:0007669"/>
    <property type="project" value="InterPro"/>
</dbReference>
<evidence type="ECO:0000256" key="1">
    <source>
        <dbReference type="ARBA" id="ARBA00004496"/>
    </source>
</evidence>
<dbReference type="InterPro" id="IPR013083">
    <property type="entry name" value="Znf_RING/FYVE/PHD"/>
</dbReference>
<keyword evidence="6 7" id="KW-0862">Zinc</keyword>
<evidence type="ECO:0000256" key="6">
    <source>
        <dbReference type="ARBA" id="ARBA00022833"/>
    </source>
</evidence>
<dbReference type="InterPro" id="IPR017907">
    <property type="entry name" value="Znf_RING_CS"/>
</dbReference>
<evidence type="ECO:0000256" key="4">
    <source>
        <dbReference type="ARBA" id="ARBA00022737"/>
    </source>
</evidence>
<dbReference type="EMBL" id="CAJNOK010003637">
    <property type="protein sequence ID" value="CAF0908905.1"/>
    <property type="molecule type" value="Genomic_DNA"/>
</dbReference>
<gene>
    <name evidence="11" type="ORF">OVA965_LOCUS10017</name>
    <name evidence="12" type="ORF">TMI583_LOCUS10013</name>
</gene>
<feature type="zinc finger region" description="TRAF-type" evidence="7">
    <location>
        <begin position="234"/>
        <end position="290"/>
    </location>
</feature>
<dbReference type="EMBL" id="CAJOBA010003638">
    <property type="protein sequence ID" value="CAF3688242.1"/>
    <property type="molecule type" value="Genomic_DNA"/>
</dbReference>
<dbReference type="Proteomes" id="UP000682733">
    <property type="component" value="Unassembled WGS sequence"/>
</dbReference>
<keyword evidence="3 7" id="KW-0479">Metal-binding</keyword>
<name>A0A8S2DJL0_9BILA</name>
<dbReference type="GO" id="GO:0008270">
    <property type="term" value="F:zinc ion binding"/>
    <property type="evidence" value="ECO:0007669"/>
    <property type="project" value="UniProtKB-KW"/>
</dbReference>
<protein>
    <recommendedName>
        <fullName evidence="14">TNF receptor-associated factor 4</fullName>
    </recommendedName>
</protein>
<dbReference type="Pfam" id="PF21355">
    <property type="entry name" value="TRAF-mep_MATH"/>
    <property type="match status" value="1"/>
</dbReference>
<dbReference type="GO" id="GO:0005737">
    <property type="term" value="C:cytoplasm"/>
    <property type="evidence" value="ECO:0007669"/>
    <property type="project" value="UniProtKB-SubCell"/>
</dbReference>
<comment type="subcellular location">
    <subcellularLocation>
        <location evidence="1">Cytoplasm</location>
    </subcellularLocation>
</comment>
<evidence type="ECO:0000256" key="7">
    <source>
        <dbReference type="PROSITE-ProRule" id="PRU00207"/>
    </source>
</evidence>
<dbReference type="PROSITE" id="PS50144">
    <property type="entry name" value="MATH"/>
    <property type="match status" value="1"/>
</dbReference>
<dbReference type="AlphaFoldDB" id="A0A8S2DJL0"/>
<dbReference type="PANTHER" id="PTHR10131">
    <property type="entry name" value="TNF RECEPTOR ASSOCIATED FACTOR"/>
    <property type="match status" value="1"/>
</dbReference>
<evidence type="ECO:0000313" key="11">
    <source>
        <dbReference type="EMBL" id="CAF0908905.1"/>
    </source>
</evidence>
<dbReference type="InterPro" id="IPR012227">
    <property type="entry name" value="TNF_rcpt-assoc_TRAF_met"/>
</dbReference>
<feature type="domain" description="MATH" evidence="9">
    <location>
        <begin position="345"/>
        <end position="496"/>
    </location>
</feature>
<dbReference type="Gene3D" id="3.30.40.10">
    <property type="entry name" value="Zinc/RING finger domain, C3HC4 (zinc finger)"/>
    <property type="match status" value="3"/>
</dbReference>
<accession>A0A8S2DJL0</accession>
<dbReference type="Pfam" id="PF00097">
    <property type="entry name" value="zf-C3HC4"/>
    <property type="match status" value="1"/>
</dbReference>
<dbReference type="PROSITE" id="PS50089">
    <property type="entry name" value="ZF_RING_2"/>
    <property type="match status" value="1"/>
</dbReference>
<evidence type="ECO:0000259" key="10">
    <source>
        <dbReference type="PROSITE" id="PS50145"/>
    </source>
</evidence>
<dbReference type="InterPro" id="IPR049342">
    <property type="entry name" value="TRAF1-6_MATH_dom"/>
</dbReference>
<organism evidence="11 13">
    <name type="scientific">Didymodactylos carnosus</name>
    <dbReference type="NCBI Taxonomy" id="1234261"/>
    <lineage>
        <taxon>Eukaryota</taxon>
        <taxon>Metazoa</taxon>
        <taxon>Spiralia</taxon>
        <taxon>Gnathifera</taxon>
        <taxon>Rotifera</taxon>
        <taxon>Eurotatoria</taxon>
        <taxon>Bdelloidea</taxon>
        <taxon>Philodinida</taxon>
        <taxon>Philodinidae</taxon>
        <taxon>Didymodactylos</taxon>
    </lineage>
</organism>
<dbReference type="PANTHER" id="PTHR10131:SF151">
    <property type="entry name" value="TNF RECEPTOR ASSOCIATED FACTOR (TRAF) HOMOLOG"/>
    <property type="match status" value="1"/>
</dbReference>
<proteinExistence type="predicted"/>